<accession>A0A9Q1KB73</accession>
<organism evidence="1 2">
    <name type="scientific">Carnegiea gigantea</name>
    <dbReference type="NCBI Taxonomy" id="171969"/>
    <lineage>
        <taxon>Eukaryota</taxon>
        <taxon>Viridiplantae</taxon>
        <taxon>Streptophyta</taxon>
        <taxon>Embryophyta</taxon>
        <taxon>Tracheophyta</taxon>
        <taxon>Spermatophyta</taxon>
        <taxon>Magnoliopsida</taxon>
        <taxon>eudicotyledons</taxon>
        <taxon>Gunneridae</taxon>
        <taxon>Pentapetalae</taxon>
        <taxon>Caryophyllales</taxon>
        <taxon>Cactineae</taxon>
        <taxon>Cactaceae</taxon>
        <taxon>Cactoideae</taxon>
        <taxon>Echinocereeae</taxon>
        <taxon>Carnegiea</taxon>
    </lineage>
</organism>
<evidence type="ECO:0000313" key="1">
    <source>
        <dbReference type="EMBL" id="KAJ8439686.1"/>
    </source>
</evidence>
<dbReference type="SUPFAM" id="SSF56219">
    <property type="entry name" value="DNase I-like"/>
    <property type="match status" value="1"/>
</dbReference>
<comment type="caution">
    <text evidence="1">The sequence shown here is derived from an EMBL/GenBank/DDBJ whole genome shotgun (WGS) entry which is preliminary data.</text>
</comment>
<sequence length="662" mass="76202">MNKVEEVTGKTFPGWQWIHNFTQAVKGRIWLAWRPGAYQIEPLLVTDQLIHTKATQTSTYKLFYLSICQHLWDDLTTVSHNLASAWCIIGDFNIILVKVDWIRGNEVQESDVRELNSLIDECALHELKSVGPYFSWTNKSIYSWIDHAFINAYWHEVFDYTHSNYKSNGLSDHTPIVLQFSSSPKPQSSFQYCDMWGSHPAFSSIIASFPPPNISSSPLHALCKYLDRLRTKLRQLNRDHFADLSDPTRIKQEREAQEKYISILSSSIALIKQQSKLERIKYGDDCTGLFFAKAKQRNLSTYIYTLKTGAETQIEGFEKIGEIIFIKTFWAAHQPPDNANPSKSQMVLGGCNATLQEQCQQVTGFKESSFPLKYLGVPITASKLSKLECRALVDKIVVKGHMWATRNLSFAGRAQLINSIIFVVDRIIQICRNFLWGGGGGGGGTADFKKPPRLSWGKVCLEKKSGSLEKKSGVLGIRDFHAWNKAVQAKLIWAVALKKDMLWVRWVHGKYLKSNSWWNYRPGADNSWYWNKLCFFKDSYNKEEEDEAHLFFDCEYAQEIWSSPHRWWVFLVDPTHNAGAIACLLKNGGTQDYLQISYAIFSAAIYYIWRARNLAIFNHQMLPSRKVIHLAKEQIKIRVLFLHTYTKKYTMYIEQLLCKLSS</sequence>
<evidence type="ECO:0008006" key="3">
    <source>
        <dbReference type="Google" id="ProtNLM"/>
    </source>
</evidence>
<dbReference type="OrthoDB" id="2417874at2759"/>
<gene>
    <name evidence="1" type="ORF">Cgig2_010183</name>
</gene>
<dbReference type="Gene3D" id="3.60.10.10">
    <property type="entry name" value="Endonuclease/exonuclease/phosphatase"/>
    <property type="match status" value="1"/>
</dbReference>
<dbReference type="EMBL" id="JAKOGI010000210">
    <property type="protein sequence ID" value="KAJ8439686.1"/>
    <property type="molecule type" value="Genomic_DNA"/>
</dbReference>
<protein>
    <recommendedName>
        <fullName evidence="3">Reverse transcriptase zinc-binding domain-containing protein</fullName>
    </recommendedName>
</protein>
<dbReference type="AlphaFoldDB" id="A0A9Q1KB73"/>
<reference evidence="1" key="1">
    <citation type="submission" date="2022-04" db="EMBL/GenBank/DDBJ databases">
        <title>Carnegiea gigantea Genome sequencing and assembly v2.</title>
        <authorList>
            <person name="Copetti D."/>
            <person name="Sanderson M.J."/>
            <person name="Burquez A."/>
            <person name="Wojciechowski M.F."/>
        </authorList>
    </citation>
    <scope>NUCLEOTIDE SEQUENCE</scope>
    <source>
        <strain evidence="1">SGP5-SGP5p</strain>
        <tissue evidence="1">Aerial part</tissue>
    </source>
</reference>
<dbReference type="InterPro" id="IPR036691">
    <property type="entry name" value="Endo/exonu/phosph_ase_sf"/>
</dbReference>
<dbReference type="PANTHER" id="PTHR33116">
    <property type="entry name" value="REVERSE TRANSCRIPTASE ZINC-BINDING DOMAIN-CONTAINING PROTEIN-RELATED-RELATED"/>
    <property type="match status" value="1"/>
</dbReference>
<name>A0A9Q1KB73_9CARY</name>
<proteinExistence type="predicted"/>
<keyword evidence="2" id="KW-1185">Reference proteome</keyword>
<evidence type="ECO:0000313" key="2">
    <source>
        <dbReference type="Proteomes" id="UP001153076"/>
    </source>
</evidence>
<dbReference type="Proteomes" id="UP001153076">
    <property type="component" value="Unassembled WGS sequence"/>
</dbReference>
<dbReference type="PANTHER" id="PTHR33116:SF84">
    <property type="entry name" value="RNA-DIRECTED DNA POLYMERASE"/>
    <property type="match status" value="1"/>
</dbReference>